<name>A0A839ULG2_9HYPH</name>
<reference evidence="2 3" key="1">
    <citation type="submission" date="2020-08" db="EMBL/GenBank/DDBJ databases">
        <title>Genomic Encyclopedia of Type Strains, Phase III (KMG-III): the genomes of soil and plant-associated and newly described type strains.</title>
        <authorList>
            <person name="Whitman W."/>
        </authorList>
    </citation>
    <scope>NUCLEOTIDE SEQUENCE [LARGE SCALE GENOMIC DNA]</scope>
    <source>
        <strain evidence="2 3">CECT 7015</strain>
    </source>
</reference>
<evidence type="ECO:0000313" key="3">
    <source>
        <dbReference type="Proteomes" id="UP000554520"/>
    </source>
</evidence>
<evidence type="ECO:0000256" key="1">
    <source>
        <dbReference type="SAM" id="MobiDB-lite"/>
    </source>
</evidence>
<dbReference type="RefSeq" id="WP_183665117.1">
    <property type="nucleotide sequence ID" value="NZ_JACHXN010000031.1"/>
</dbReference>
<dbReference type="EMBL" id="JACHXN010000031">
    <property type="protein sequence ID" value="MBB3149349.1"/>
    <property type="molecule type" value="Genomic_DNA"/>
</dbReference>
<gene>
    <name evidence="2" type="ORF">FHS21_005802</name>
</gene>
<sequence length="79" mass="8807">MTKGDDTTKAKSNARAAARQRKWRAVNPPTPEQKGKAAARARKWRQENKPRAAAYLKGWRDSKRETRKAASSLEGGTKA</sequence>
<organism evidence="2 3">
    <name type="scientific">Phyllobacterium trifolii</name>
    <dbReference type="NCBI Taxonomy" id="300193"/>
    <lineage>
        <taxon>Bacteria</taxon>
        <taxon>Pseudomonadati</taxon>
        <taxon>Pseudomonadota</taxon>
        <taxon>Alphaproteobacteria</taxon>
        <taxon>Hyphomicrobiales</taxon>
        <taxon>Phyllobacteriaceae</taxon>
        <taxon>Phyllobacterium</taxon>
    </lineage>
</organism>
<accession>A0A839ULG2</accession>
<protein>
    <submittedName>
        <fullName evidence="2">Uncharacterized protein</fullName>
    </submittedName>
</protein>
<dbReference type="AlphaFoldDB" id="A0A839ULG2"/>
<keyword evidence="3" id="KW-1185">Reference proteome</keyword>
<comment type="caution">
    <text evidence="2">The sequence shown here is derived from an EMBL/GenBank/DDBJ whole genome shotgun (WGS) entry which is preliminary data.</text>
</comment>
<evidence type="ECO:0000313" key="2">
    <source>
        <dbReference type="EMBL" id="MBB3149349.1"/>
    </source>
</evidence>
<feature type="region of interest" description="Disordered" evidence="1">
    <location>
        <begin position="1"/>
        <end position="79"/>
    </location>
</feature>
<feature type="compositionally biased region" description="Basic and acidic residues" evidence="1">
    <location>
        <begin position="58"/>
        <end position="68"/>
    </location>
</feature>
<proteinExistence type="predicted"/>
<dbReference type="Proteomes" id="UP000554520">
    <property type="component" value="Unassembled WGS sequence"/>
</dbReference>